<dbReference type="InterPro" id="IPR013780">
    <property type="entry name" value="Glyco_hydro_b"/>
</dbReference>
<dbReference type="Pfam" id="PF00128">
    <property type="entry name" value="Alpha-amylase"/>
    <property type="match status" value="1"/>
</dbReference>
<evidence type="ECO:0000313" key="24">
    <source>
        <dbReference type="Proteomes" id="UP000275078"/>
    </source>
</evidence>
<comment type="function">
    <text evidence="18">Glycogen-branching enzyme participates in the glycogen biosynthetic process along with glycogenin and glycogen synthase. Generates alpha-1,6-glucosidic branches from alpha-1,4-linked glucose chains, to increase solubility of the glycogen polymer.</text>
</comment>
<dbReference type="FunFam" id="3.40.50.300:FF:000026">
    <property type="entry name" value="ATP synthase subunit beta"/>
    <property type="match status" value="1"/>
</dbReference>
<evidence type="ECO:0000259" key="21">
    <source>
        <dbReference type="SMART" id="SM00382"/>
    </source>
</evidence>
<keyword evidence="7" id="KW-0813">Transport</keyword>
<comment type="subcellular location">
    <subcellularLocation>
        <location evidence="2">Membrane</location>
    </subcellularLocation>
</comment>
<dbReference type="SUPFAM" id="SSF52540">
    <property type="entry name" value="P-loop containing nucleoside triphosphate hydrolases"/>
    <property type="match status" value="1"/>
</dbReference>
<keyword evidence="8" id="KW-0808">Transferase</keyword>
<evidence type="ECO:0000256" key="8">
    <source>
        <dbReference type="ARBA" id="ARBA00022679"/>
    </source>
</evidence>
<dbReference type="GO" id="GO:0004553">
    <property type="term" value="F:hydrolase activity, hydrolyzing O-glycosyl compounds"/>
    <property type="evidence" value="ECO:0007669"/>
    <property type="project" value="InterPro"/>
</dbReference>
<accession>A0A3N4IJB6</accession>
<keyword evidence="12" id="KW-1278">Translocase</keyword>
<comment type="catalytic activity">
    <reaction evidence="1">
        <text>Transfers a segment of a (1-&gt;4)-alpha-D-glucan chain to a primary hydroxy group in a similar glucan chain.</text>
        <dbReference type="EC" id="2.4.1.18"/>
    </reaction>
</comment>
<name>A0A3N4IJB6_ASCIM</name>
<dbReference type="InterPro" id="IPR000194">
    <property type="entry name" value="ATPase_F1/V1/A1_a/bsu_nucl-bd"/>
</dbReference>
<dbReference type="CDD" id="cd18110">
    <property type="entry name" value="ATP-synt_F1_beta_C"/>
    <property type="match status" value="1"/>
</dbReference>
<comment type="catalytic activity">
    <reaction evidence="17 19">
        <text>ATP + H2O + 4 H(+)(in) = ADP + phosphate + 5 H(+)(out)</text>
        <dbReference type="Rhea" id="RHEA:57720"/>
        <dbReference type="ChEBI" id="CHEBI:15377"/>
        <dbReference type="ChEBI" id="CHEBI:15378"/>
        <dbReference type="ChEBI" id="CHEBI:30616"/>
        <dbReference type="ChEBI" id="CHEBI:43474"/>
        <dbReference type="ChEBI" id="CHEBI:456216"/>
        <dbReference type="EC" id="7.1.2.2"/>
    </reaction>
</comment>
<evidence type="ECO:0000256" key="13">
    <source>
        <dbReference type="ARBA" id="ARBA00023065"/>
    </source>
</evidence>
<dbReference type="STRING" id="1160509.A0A3N4IJB6"/>
<evidence type="ECO:0000256" key="10">
    <source>
        <dbReference type="ARBA" id="ARBA00022781"/>
    </source>
</evidence>
<evidence type="ECO:0000256" key="3">
    <source>
        <dbReference type="ARBA" id="ARBA00004964"/>
    </source>
</evidence>
<evidence type="ECO:0000313" key="23">
    <source>
        <dbReference type="EMBL" id="RPA84261.1"/>
    </source>
</evidence>
<evidence type="ECO:0000256" key="15">
    <source>
        <dbReference type="ARBA" id="ARBA00023196"/>
    </source>
</evidence>
<dbReference type="GO" id="GO:0046933">
    <property type="term" value="F:proton-transporting ATP synthase activity, rotational mechanism"/>
    <property type="evidence" value="ECO:0007669"/>
    <property type="project" value="InterPro"/>
</dbReference>
<feature type="domain" description="Glycosyl hydrolase family 13 catalytic" evidence="22">
    <location>
        <begin position="214"/>
        <end position="526"/>
    </location>
</feature>
<dbReference type="InterPro" id="IPR003593">
    <property type="entry name" value="AAA+_ATPase"/>
</dbReference>
<dbReference type="HAMAP" id="MF_01347">
    <property type="entry name" value="ATP_synth_beta_bact"/>
    <property type="match status" value="1"/>
</dbReference>
<dbReference type="InterPro" id="IPR017853">
    <property type="entry name" value="GH"/>
</dbReference>
<dbReference type="Gene3D" id="2.60.40.10">
    <property type="entry name" value="Immunoglobulins"/>
    <property type="match status" value="1"/>
</dbReference>
<dbReference type="CDD" id="cd02854">
    <property type="entry name" value="E_set_GBE_euk_N"/>
    <property type="match status" value="1"/>
</dbReference>
<proteinExistence type="inferred from homology"/>
<dbReference type="Gene3D" id="2.60.40.1180">
    <property type="entry name" value="Golgi alpha-mannosidase II"/>
    <property type="match status" value="1"/>
</dbReference>
<dbReference type="FunFam" id="3.20.20.80:FF:000001">
    <property type="entry name" value="1,4-alpha-glucan branching enzyme"/>
    <property type="match status" value="1"/>
</dbReference>
<protein>
    <recommendedName>
        <fullName evidence="19">ATP synthase subunit beta</fullName>
        <ecNumber evidence="19">7.1.2.2</ecNumber>
    </recommendedName>
</protein>
<dbReference type="GO" id="GO:0005524">
    <property type="term" value="F:ATP binding"/>
    <property type="evidence" value="ECO:0007669"/>
    <property type="project" value="UniProtKB-KW"/>
</dbReference>
<comment type="subunit">
    <text evidence="6">F-type ATPases have 2 components, CF(1) - the catalytic core - and CF(0) - the membrane proton channel. CF(1) has five subunits: alpha(3), beta(3), gamma(1), delta(1), epsilon(1). CF(0) has three main subunits: a, b and c.</text>
</comment>
<dbReference type="InterPro" id="IPR005722">
    <property type="entry name" value="ATP_synth_F1_bsu"/>
</dbReference>
<organism evidence="23 24">
    <name type="scientific">Ascobolus immersus RN42</name>
    <dbReference type="NCBI Taxonomy" id="1160509"/>
    <lineage>
        <taxon>Eukaryota</taxon>
        <taxon>Fungi</taxon>
        <taxon>Dikarya</taxon>
        <taxon>Ascomycota</taxon>
        <taxon>Pezizomycotina</taxon>
        <taxon>Pezizomycetes</taxon>
        <taxon>Pezizales</taxon>
        <taxon>Ascobolaceae</taxon>
        <taxon>Ascobolus</taxon>
    </lineage>
</organism>
<evidence type="ECO:0000256" key="1">
    <source>
        <dbReference type="ARBA" id="ARBA00000826"/>
    </source>
</evidence>
<dbReference type="InterPro" id="IPR014756">
    <property type="entry name" value="Ig_E-set"/>
</dbReference>
<dbReference type="InterPro" id="IPR004193">
    <property type="entry name" value="Glyco_hydro_13_N"/>
</dbReference>
<dbReference type="PANTHER" id="PTHR43651">
    <property type="entry name" value="1,4-ALPHA-GLUCAN-BRANCHING ENZYME"/>
    <property type="match status" value="1"/>
</dbReference>
<dbReference type="InterPro" id="IPR004100">
    <property type="entry name" value="ATPase_F1/V1/A1_a/bsu_N"/>
</dbReference>
<dbReference type="EMBL" id="ML119660">
    <property type="protein sequence ID" value="RPA84261.1"/>
    <property type="molecule type" value="Genomic_DNA"/>
</dbReference>
<evidence type="ECO:0000256" key="7">
    <source>
        <dbReference type="ARBA" id="ARBA00022448"/>
    </source>
</evidence>
<dbReference type="InterPro" id="IPR013783">
    <property type="entry name" value="Ig-like_fold"/>
</dbReference>
<dbReference type="SMART" id="SM00642">
    <property type="entry name" value="Aamy"/>
    <property type="match status" value="1"/>
</dbReference>
<keyword evidence="10" id="KW-0375">Hydrogen ion transport</keyword>
<dbReference type="GO" id="GO:0005978">
    <property type="term" value="P:glycogen biosynthetic process"/>
    <property type="evidence" value="ECO:0007669"/>
    <property type="project" value="UniProtKB-UniPathway"/>
</dbReference>
<comment type="similarity">
    <text evidence="4">Belongs to the ATPase alpha/beta chains family.</text>
</comment>
<dbReference type="FunFam" id="2.40.10.170:FF:000004">
    <property type="entry name" value="ATP synthase subunit beta"/>
    <property type="match status" value="1"/>
</dbReference>
<evidence type="ECO:0000256" key="11">
    <source>
        <dbReference type="ARBA" id="ARBA00022840"/>
    </source>
</evidence>
<evidence type="ECO:0000259" key="22">
    <source>
        <dbReference type="SMART" id="SM00642"/>
    </source>
</evidence>
<dbReference type="Proteomes" id="UP000275078">
    <property type="component" value="Unassembled WGS sequence"/>
</dbReference>
<dbReference type="CDD" id="cd18115">
    <property type="entry name" value="ATP-synt_F1_beta_N"/>
    <property type="match status" value="1"/>
</dbReference>
<dbReference type="UniPathway" id="UPA00164"/>
<keyword evidence="13" id="KW-0406">Ion transport</keyword>
<dbReference type="Gene3D" id="1.10.1140.10">
    <property type="entry name" value="Bovine Mitochondrial F1-atpase, Atp Synthase Beta Chain, Chain D, domain 3"/>
    <property type="match status" value="1"/>
</dbReference>
<dbReference type="Pfam" id="PF02922">
    <property type="entry name" value="CBM_48"/>
    <property type="match status" value="1"/>
</dbReference>
<evidence type="ECO:0000256" key="19">
    <source>
        <dbReference type="RuleBase" id="RU003553"/>
    </source>
</evidence>
<comment type="pathway">
    <text evidence="3">Glycan biosynthesis; glycogen biosynthesis.</text>
</comment>
<dbReference type="PANTHER" id="PTHR43651:SF3">
    <property type="entry name" value="1,4-ALPHA-GLUCAN-BRANCHING ENZYME"/>
    <property type="match status" value="1"/>
</dbReference>
<keyword evidence="9 19" id="KW-0547">Nucleotide-binding</keyword>
<dbReference type="Pfam" id="PF22919">
    <property type="entry name" value="ATP-synt_VA_C"/>
    <property type="match status" value="1"/>
</dbReference>
<dbReference type="InterPro" id="IPR055190">
    <property type="entry name" value="ATP-synt_VA_C"/>
</dbReference>
<dbReference type="Pfam" id="PF00006">
    <property type="entry name" value="ATP-synt_ab"/>
    <property type="match status" value="1"/>
</dbReference>
<evidence type="ECO:0000256" key="12">
    <source>
        <dbReference type="ARBA" id="ARBA00022967"/>
    </source>
</evidence>
<evidence type="ECO:0000256" key="2">
    <source>
        <dbReference type="ARBA" id="ARBA00004370"/>
    </source>
</evidence>
<dbReference type="GO" id="GO:0003844">
    <property type="term" value="F:1,4-alpha-glucan branching enzyme activity"/>
    <property type="evidence" value="ECO:0007669"/>
    <property type="project" value="UniProtKB-EC"/>
</dbReference>
<evidence type="ECO:0000256" key="18">
    <source>
        <dbReference type="ARBA" id="ARBA00049618"/>
    </source>
</evidence>
<evidence type="ECO:0000256" key="17">
    <source>
        <dbReference type="ARBA" id="ARBA00048383"/>
    </source>
</evidence>
<keyword evidence="16 19" id="KW-0066">ATP synthesis</keyword>
<dbReference type="GO" id="GO:0005743">
    <property type="term" value="C:mitochondrial inner membrane"/>
    <property type="evidence" value="ECO:0007669"/>
    <property type="project" value="UniProtKB-ARBA"/>
</dbReference>
<dbReference type="GO" id="GO:0045259">
    <property type="term" value="C:proton-transporting ATP synthase complex"/>
    <property type="evidence" value="ECO:0007669"/>
    <property type="project" value="UniProtKB-KW"/>
</dbReference>
<dbReference type="InterPro" id="IPR006048">
    <property type="entry name" value="A-amylase/branching_C"/>
</dbReference>
<dbReference type="GO" id="GO:0043169">
    <property type="term" value="F:cation binding"/>
    <property type="evidence" value="ECO:0007669"/>
    <property type="project" value="InterPro"/>
</dbReference>
<dbReference type="Pfam" id="PF02806">
    <property type="entry name" value="Alpha-amylase_C"/>
    <property type="match status" value="1"/>
</dbReference>
<sequence>MALNQVSKNSLAGAPPASVENKKVPADGTGVLELDPWLEPFKDQLKSRYAKANDWINRLKESEGGLDKFSKGYEEYGLNVKSNNDIFYKEWAPGAVEASLIGEFNNWDRTKNPLKRDEYGRWSTTIPAVNGKPGIPHNSKIKVSFKKPDGQWIDRLPAWIRRATQDLSVSPAYDAVFWNPTKKYKFKNPRPDYPESVRVYEAHVGISTPEYRVGTYQEFTKNTLPRIHKLGYNVIQLMAIQEHPYYASFGYQVSNFFAVSSRYGTPEDLMELIDTAHGLGITVLLDIVHSHSSKNVLDGLNEFDGTDHCYFHEGQKGRHELWDSRLFNYGSHEVLRFLLSNLRFYMDVYQFDGFRFDGVTSILYTHHGIGTGFSGGYHEYFGPNVDEEGIVYLMLANEMIHTAYPKALTIAEDVSGMPALCLPLSLGGVGFDYRLAMAVPDMWIKILKELQDEQWDIGNICHTLTNRRHGEKTIAYAESHDQALVGDKTLFFWLCDKELYTHMSTLTEFTPIIERGMALHKMIRLITHSLGGEGYLNFEGNEFGHPEWLDFPREGNGNSFHYARRQFNLVDDGLLRYKFLNEFDAAMQHLEAKYGWLHAPQAYISLKHEGDKVVVFERAGLVFIFNFHPTNSFADYRIGVDVPGKYKIVLNSDNERFGGLKRVDESTDGITRFVAGRRVALPRVARANAFSKVTPATSLLQQRFASTDAAGKGKIHQVIGAVVDVKFEGDKLPAILNALNTDKNGNKLVLEVAQHLGENVVRCIAMDGTEGLVRGGEVTDTGNPIMIPVGPGTLGRIMNVTGDPIDERGPIKATKFAPIHADAPSFVEQSTSAEILVTGIKVVDLLAPYARGGKIGLFGGAGVGKTVFIQELINNIAKAHGGYSVFTGVGERTREGNDLYHEMQETKVIQLDGESKVSLVFGQMNEPPGARARVALTGLTVAEYFRDEEGQDVLLFIDNIFRFTQAGSEVSALLGRIPSAVGYQPTLSVDMGQMQERITTTKKGSITSVQAVYVPADDLTDPAPATTFAHLDATTVLSRGISELGIYPAVDPLDSKSRLMDPRVIGDEHYQIASKVQQTLQAYRSLQDIIAILGMDELSAEDKLTVERARKIQRFLSQPFAVAEVFTGIQGKLVDLKDTLRSFKEILDGQLDDMPEAAFYMVGASEDVRAKGAKILEDLEKQ</sequence>
<keyword evidence="14" id="KW-0472">Membrane</keyword>
<comment type="similarity">
    <text evidence="5">Belongs to the glycosyl hydrolase 13 family. GlgB subfamily.</text>
</comment>
<comment type="function">
    <text evidence="19">Produces ATP from ADP in the presence of a proton gradient across the membrane.</text>
</comment>
<evidence type="ECO:0000256" key="14">
    <source>
        <dbReference type="ARBA" id="ARBA00023136"/>
    </source>
</evidence>
<dbReference type="InterPro" id="IPR024034">
    <property type="entry name" value="ATPase_F1/V1_b/a_C"/>
</dbReference>
<evidence type="ECO:0000256" key="20">
    <source>
        <dbReference type="SAM" id="MobiDB-lite"/>
    </source>
</evidence>
<dbReference type="EC" id="7.1.2.2" evidence="19"/>
<dbReference type="SMART" id="SM00382">
    <property type="entry name" value="AAA"/>
    <property type="match status" value="1"/>
</dbReference>
<dbReference type="InterPro" id="IPR006047">
    <property type="entry name" value="GH13_cat_dom"/>
</dbReference>
<dbReference type="SUPFAM" id="SSF51011">
    <property type="entry name" value="Glycosyl hydrolase domain"/>
    <property type="match status" value="1"/>
</dbReference>
<comment type="subunit">
    <text evidence="19">F-type ATPases have 2 components, CF(1) - the catalytic core - and CF(0) - the membrane proton channel. CF(1) and CF(0) have multiple subunits.</text>
</comment>
<dbReference type="SUPFAM" id="SSF47917">
    <property type="entry name" value="C-terminal domain of alpha and beta subunits of F1 ATP synthase"/>
    <property type="match status" value="1"/>
</dbReference>
<gene>
    <name evidence="23" type="ORF">BJ508DRAFT_317631</name>
</gene>
<feature type="domain" description="AAA+ ATPase" evidence="21">
    <location>
        <begin position="851"/>
        <end position="1034"/>
    </location>
</feature>
<dbReference type="Gene3D" id="3.20.20.80">
    <property type="entry name" value="Glycosidases"/>
    <property type="match status" value="1"/>
</dbReference>
<evidence type="ECO:0000256" key="5">
    <source>
        <dbReference type="ARBA" id="ARBA00009000"/>
    </source>
</evidence>
<dbReference type="CDD" id="cd01133">
    <property type="entry name" value="F1-ATPase_beta_CD"/>
    <property type="match status" value="1"/>
</dbReference>
<keyword evidence="15 19" id="KW-0139">CF(1)</keyword>
<dbReference type="Pfam" id="PF02874">
    <property type="entry name" value="ATP-synt_ab_N"/>
    <property type="match status" value="1"/>
</dbReference>
<dbReference type="AlphaFoldDB" id="A0A3N4IJB6"/>
<dbReference type="Gene3D" id="3.40.50.300">
    <property type="entry name" value="P-loop containing nucleotide triphosphate hydrolases"/>
    <property type="match status" value="1"/>
</dbReference>
<dbReference type="InterPro" id="IPR027417">
    <property type="entry name" value="P-loop_NTPase"/>
</dbReference>
<feature type="compositionally biased region" description="Polar residues" evidence="20">
    <location>
        <begin position="1"/>
        <end position="10"/>
    </location>
</feature>
<keyword evidence="11 19" id="KW-0067">ATP-binding</keyword>
<dbReference type="CDD" id="cd11321">
    <property type="entry name" value="AmyAc_bac_euk_BE"/>
    <property type="match status" value="1"/>
</dbReference>
<dbReference type="SUPFAM" id="SSF50615">
    <property type="entry name" value="N-terminal domain of alpha and beta subunits of F1 ATP synthase"/>
    <property type="match status" value="1"/>
</dbReference>
<dbReference type="FunFam" id="2.60.40.10:FF:000250">
    <property type="entry name" value="1,4-alpha-glucan-branching enzyme, chloroplastic/amyloplastic"/>
    <property type="match status" value="1"/>
</dbReference>
<evidence type="ECO:0000256" key="16">
    <source>
        <dbReference type="ARBA" id="ARBA00023310"/>
    </source>
</evidence>
<dbReference type="FunFam" id="1.10.1140.10:FF:000001">
    <property type="entry name" value="ATP synthase subunit beta"/>
    <property type="match status" value="1"/>
</dbReference>
<dbReference type="InterPro" id="IPR020003">
    <property type="entry name" value="ATPase_a/bsu_AS"/>
</dbReference>
<evidence type="ECO:0000256" key="4">
    <source>
        <dbReference type="ARBA" id="ARBA00008936"/>
    </source>
</evidence>
<keyword evidence="24" id="KW-1185">Reference proteome</keyword>
<dbReference type="OrthoDB" id="196493at2759"/>
<dbReference type="SUPFAM" id="SSF81296">
    <property type="entry name" value="E set domains"/>
    <property type="match status" value="1"/>
</dbReference>
<reference evidence="23 24" key="1">
    <citation type="journal article" date="2018" name="Nat. Ecol. Evol.">
        <title>Pezizomycetes genomes reveal the molecular basis of ectomycorrhizal truffle lifestyle.</title>
        <authorList>
            <person name="Murat C."/>
            <person name="Payen T."/>
            <person name="Noel B."/>
            <person name="Kuo A."/>
            <person name="Morin E."/>
            <person name="Chen J."/>
            <person name="Kohler A."/>
            <person name="Krizsan K."/>
            <person name="Balestrini R."/>
            <person name="Da Silva C."/>
            <person name="Montanini B."/>
            <person name="Hainaut M."/>
            <person name="Levati E."/>
            <person name="Barry K.W."/>
            <person name="Belfiori B."/>
            <person name="Cichocki N."/>
            <person name="Clum A."/>
            <person name="Dockter R.B."/>
            <person name="Fauchery L."/>
            <person name="Guy J."/>
            <person name="Iotti M."/>
            <person name="Le Tacon F."/>
            <person name="Lindquist E.A."/>
            <person name="Lipzen A."/>
            <person name="Malagnac F."/>
            <person name="Mello A."/>
            <person name="Molinier V."/>
            <person name="Miyauchi S."/>
            <person name="Poulain J."/>
            <person name="Riccioni C."/>
            <person name="Rubini A."/>
            <person name="Sitrit Y."/>
            <person name="Splivallo R."/>
            <person name="Traeger S."/>
            <person name="Wang M."/>
            <person name="Zifcakova L."/>
            <person name="Wipf D."/>
            <person name="Zambonelli A."/>
            <person name="Paolocci F."/>
            <person name="Nowrousian M."/>
            <person name="Ottonello S."/>
            <person name="Baldrian P."/>
            <person name="Spatafora J.W."/>
            <person name="Henrissat B."/>
            <person name="Nagy L.G."/>
            <person name="Aury J.M."/>
            <person name="Wincker P."/>
            <person name="Grigoriev I.V."/>
            <person name="Bonfante P."/>
            <person name="Martin F.M."/>
        </authorList>
    </citation>
    <scope>NUCLEOTIDE SEQUENCE [LARGE SCALE GENOMIC DNA]</scope>
    <source>
        <strain evidence="23 24">RN42</strain>
    </source>
</reference>
<dbReference type="InterPro" id="IPR036121">
    <property type="entry name" value="ATPase_F1/V1/A1_a/bsu_N_sf"/>
</dbReference>
<feature type="region of interest" description="Disordered" evidence="20">
    <location>
        <begin position="1"/>
        <end position="24"/>
    </location>
</feature>
<dbReference type="PROSITE" id="PS00152">
    <property type="entry name" value="ATPASE_ALPHA_BETA"/>
    <property type="match status" value="1"/>
</dbReference>
<evidence type="ECO:0000256" key="9">
    <source>
        <dbReference type="ARBA" id="ARBA00022741"/>
    </source>
</evidence>
<dbReference type="Gene3D" id="2.40.10.170">
    <property type="match status" value="1"/>
</dbReference>
<evidence type="ECO:0000256" key="6">
    <source>
        <dbReference type="ARBA" id="ARBA00011648"/>
    </source>
</evidence>
<dbReference type="NCBIfam" id="TIGR01039">
    <property type="entry name" value="atpD"/>
    <property type="match status" value="1"/>
</dbReference>
<dbReference type="SUPFAM" id="SSF51445">
    <property type="entry name" value="(Trans)glycosidases"/>
    <property type="match status" value="1"/>
</dbReference>